<accession>A0A481YRV0</accession>
<proteinExistence type="predicted"/>
<name>A0A481YRV0_9VIRU</name>
<reference evidence="2" key="1">
    <citation type="journal article" date="2019" name="MBio">
        <title>Virus Genomes from Deep Sea Sediments Expand the Ocean Megavirome and Support Independent Origins of Viral Gigantism.</title>
        <authorList>
            <person name="Backstrom D."/>
            <person name="Yutin N."/>
            <person name="Jorgensen S.L."/>
            <person name="Dharamshi J."/>
            <person name="Homa F."/>
            <person name="Zaremba-Niedwiedzka K."/>
            <person name="Spang A."/>
            <person name="Wolf Y.I."/>
            <person name="Koonin E.V."/>
            <person name="Ettema T.J."/>
        </authorList>
    </citation>
    <scope>NUCLEOTIDE SEQUENCE</scope>
</reference>
<feature type="transmembrane region" description="Helical" evidence="1">
    <location>
        <begin position="6"/>
        <end position="25"/>
    </location>
</feature>
<protein>
    <submittedName>
        <fullName evidence="2">Uncharacterized protein</fullName>
    </submittedName>
</protein>
<evidence type="ECO:0000313" key="2">
    <source>
        <dbReference type="EMBL" id="QBK85700.1"/>
    </source>
</evidence>
<keyword evidence="1" id="KW-0472">Membrane</keyword>
<organism evidence="2">
    <name type="scientific">Marseillevirus LCMAC101</name>
    <dbReference type="NCBI Taxonomy" id="2506602"/>
    <lineage>
        <taxon>Viruses</taxon>
        <taxon>Varidnaviria</taxon>
        <taxon>Bamfordvirae</taxon>
        <taxon>Nucleocytoviricota</taxon>
        <taxon>Megaviricetes</taxon>
        <taxon>Pimascovirales</taxon>
        <taxon>Pimascovirales incertae sedis</taxon>
        <taxon>Marseilleviridae</taxon>
    </lineage>
</organism>
<sequence>MADNDLQLVIIIVGAIIVIGLIIMMSCNSNDKFKFDNSDYQYDPPPITVQNNYYKGIQNECGGNTYDYDCLEKVHLKAFRGDMDKIPGLWDAQTRVCMDSPNVVDERSFYRCLDGTYAGYQYP</sequence>
<dbReference type="EMBL" id="MK500327">
    <property type="protein sequence ID" value="QBK85700.1"/>
    <property type="molecule type" value="Genomic_DNA"/>
</dbReference>
<evidence type="ECO:0000256" key="1">
    <source>
        <dbReference type="SAM" id="Phobius"/>
    </source>
</evidence>
<gene>
    <name evidence="2" type="ORF">LCMAC101_02950</name>
</gene>
<keyword evidence="1" id="KW-1133">Transmembrane helix</keyword>
<keyword evidence="1" id="KW-0812">Transmembrane</keyword>